<proteinExistence type="predicted"/>
<dbReference type="EMBL" id="CP014845">
    <property type="protein sequence ID" value="AMR80539.1"/>
    <property type="molecule type" value="Genomic_DNA"/>
</dbReference>
<dbReference type="Gene3D" id="2.120.10.30">
    <property type="entry name" value="TolB, C-terminal domain"/>
    <property type="match status" value="1"/>
</dbReference>
<dbReference type="InterPro" id="IPR051262">
    <property type="entry name" value="SMP-30/CGR1_Lactonase"/>
</dbReference>
<evidence type="ECO:0000313" key="2">
    <source>
        <dbReference type="EMBL" id="AMR80539.1"/>
    </source>
</evidence>
<evidence type="ECO:0000259" key="1">
    <source>
        <dbReference type="Pfam" id="PF08450"/>
    </source>
</evidence>
<dbReference type="PANTHER" id="PTHR47572">
    <property type="entry name" value="LIPOPROTEIN-RELATED"/>
    <property type="match status" value="1"/>
</dbReference>
<evidence type="ECO:0000313" key="3">
    <source>
        <dbReference type="Proteomes" id="UP000075238"/>
    </source>
</evidence>
<dbReference type="AlphaFoldDB" id="A0A142JR27"/>
<dbReference type="SUPFAM" id="SSF63829">
    <property type="entry name" value="Calcium-dependent phosphotriesterase"/>
    <property type="match status" value="1"/>
</dbReference>
<feature type="domain" description="SMP-30/Gluconolactonase/LRE-like region" evidence="1">
    <location>
        <begin position="49"/>
        <end position="286"/>
    </location>
</feature>
<protein>
    <submittedName>
        <fullName evidence="2">Gluconolactonase</fullName>
    </submittedName>
</protein>
<name>A0A142JR27_9BURK</name>
<dbReference type="KEGG" id="cnan:A2G96_22095"/>
<reference evidence="2 3" key="1">
    <citation type="submission" date="2016-03" db="EMBL/GenBank/DDBJ databases">
        <title>Complete genome sequence of a novel chlorpyrifos degrading bacterium, Cupriavidus nantongensis sp. X1.</title>
        <authorList>
            <person name="Fang L."/>
        </authorList>
    </citation>
    <scope>NUCLEOTIDE SEQUENCE [LARGE SCALE GENOMIC DNA]</scope>
    <source>
        <strain evidence="2 3">X1</strain>
    </source>
</reference>
<dbReference type="InterPro" id="IPR011042">
    <property type="entry name" value="6-blade_b-propeller_TolB-like"/>
</dbReference>
<dbReference type="STRING" id="1796606.A2G96_22095"/>
<dbReference type="Proteomes" id="UP000075238">
    <property type="component" value="Chromosome 2"/>
</dbReference>
<dbReference type="RefSeq" id="WP_062802374.1">
    <property type="nucleotide sequence ID" value="NZ_CP014845.1"/>
</dbReference>
<sequence length="313" mass="33085">MTMWNLSFAPPIVIQAAVFARVPDGLRMARHSPWADANKQGQLVDCFLEGPAFSQDGALYLTDVPHGRILRVNAPDDWTVIADGLGWPNGLAIHQDGSLLVADYRHGIIRVDAATGALETVLGTRNSESFKGVNDLVFDSSGNLYFTDQGQTGLHDPTGRVYRHRVDGGLDCLVSNVPSPNGIALNAEGNVLFVAVTRANQVWRAPIMRDGTISKMGAFQTLFGTSGPDGLAPTADGGLVVAHASLGGAFVLNAAGEVTHYVRSPTGHNITNVAFKPGTSSLFLTESQTGTVLTAELPVCGASIYSHSSVTFD</sequence>
<accession>A0A142JR27</accession>
<dbReference type="InterPro" id="IPR013658">
    <property type="entry name" value="SGL"/>
</dbReference>
<gene>
    <name evidence="2" type="ORF">A2G96_22095</name>
</gene>
<organism evidence="2 3">
    <name type="scientific">Cupriavidus nantongensis</name>
    <dbReference type="NCBI Taxonomy" id="1796606"/>
    <lineage>
        <taxon>Bacteria</taxon>
        <taxon>Pseudomonadati</taxon>
        <taxon>Pseudomonadota</taxon>
        <taxon>Betaproteobacteria</taxon>
        <taxon>Burkholderiales</taxon>
        <taxon>Burkholderiaceae</taxon>
        <taxon>Cupriavidus</taxon>
    </lineage>
</organism>
<dbReference type="PANTHER" id="PTHR47572:SF5">
    <property type="entry name" value="BLR2277 PROTEIN"/>
    <property type="match status" value="1"/>
</dbReference>
<keyword evidence="3" id="KW-1185">Reference proteome</keyword>
<dbReference type="Pfam" id="PF08450">
    <property type="entry name" value="SGL"/>
    <property type="match status" value="1"/>
</dbReference>